<gene>
    <name evidence="2" type="ORF">HWQ56_01105</name>
</gene>
<dbReference type="InterPro" id="IPR009506">
    <property type="entry name" value="YjiS-like"/>
</dbReference>
<dbReference type="Pfam" id="PF06568">
    <property type="entry name" value="YjiS-like"/>
    <property type="match status" value="1"/>
</dbReference>
<sequence>MNGLSDVRLLLRSQELQVFDAQGRRLRTAPDGLGFWGLMWHRLTTRRALLDLDADQLRDIGLSPGEAREEGAKPFWRE</sequence>
<name>A0A7D5H2S9_9PSED</name>
<organism evidence="2 3">
    <name type="scientific">Pseudomonas eucalypticola</name>
    <dbReference type="NCBI Taxonomy" id="2599595"/>
    <lineage>
        <taxon>Bacteria</taxon>
        <taxon>Pseudomonadati</taxon>
        <taxon>Pseudomonadota</taxon>
        <taxon>Gammaproteobacteria</taxon>
        <taxon>Pseudomonadales</taxon>
        <taxon>Pseudomonadaceae</taxon>
        <taxon>Pseudomonas</taxon>
    </lineage>
</organism>
<protein>
    <submittedName>
        <fullName evidence="2">DUF1127 domain-containing protein</fullName>
    </submittedName>
</protein>
<dbReference type="EMBL" id="CP056030">
    <property type="protein sequence ID" value="QKZ02463.1"/>
    <property type="molecule type" value="Genomic_DNA"/>
</dbReference>
<dbReference type="Proteomes" id="UP000509568">
    <property type="component" value="Chromosome"/>
</dbReference>
<evidence type="ECO:0000313" key="3">
    <source>
        <dbReference type="Proteomes" id="UP000509568"/>
    </source>
</evidence>
<dbReference type="KEGG" id="pez:HWQ56_01105"/>
<dbReference type="AlphaFoldDB" id="A0A7D5H2S9"/>
<keyword evidence="3" id="KW-1185">Reference proteome</keyword>
<proteinExistence type="predicted"/>
<evidence type="ECO:0000259" key="1">
    <source>
        <dbReference type="Pfam" id="PF06568"/>
    </source>
</evidence>
<feature type="domain" description="YjiS-like" evidence="1">
    <location>
        <begin position="40"/>
        <end position="68"/>
    </location>
</feature>
<evidence type="ECO:0000313" key="2">
    <source>
        <dbReference type="EMBL" id="QKZ02463.1"/>
    </source>
</evidence>
<dbReference type="RefSeq" id="WP_176569596.1">
    <property type="nucleotide sequence ID" value="NZ_CP056030.1"/>
</dbReference>
<reference evidence="2 3" key="1">
    <citation type="submission" date="2020-06" db="EMBL/GenBank/DDBJ databases">
        <title>Pseudomonas eucalypticola sp. nov., an endophyte of Eucalyptus dunnii leaves with biocontrol ability of eucalyptus leaf blight.</title>
        <authorList>
            <person name="Liu Y."/>
            <person name="Song Z."/>
            <person name="Zeng H."/>
            <person name="Lu M."/>
            <person name="Wang X."/>
            <person name="Lian X."/>
            <person name="Zhang Q."/>
        </authorList>
    </citation>
    <scope>NUCLEOTIDE SEQUENCE [LARGE SCALE GENOMIC DNA]</scope>
    <source>
        <strain evidence="2 3">NP-1</strain>
    </source>
</reference>
<accession>A0A7D5H2S9</accession>